<keyword evidence="2" id="KW-0808">Transferase</keyword>
<dbReference type="Pfam" id="PF00117">
    <property type="entry name" value="GATase"/>
    <property type="match status" value="1"/>
</dbReference>
<dbReference type="PANTHER" id="PTHR42695">
    <property type="entry name" value="GLUTAMINE AMIDOTRANSFERASE YLR126C-RELATED"/>
    <property type="match status" value="1"/>
</dbReference>
<sequence length="252" mass="28408">MMSQDNKNQLFPSVLLLQFRSDPIIRKNEYDSFVRYLGLNSNQLTSFDVLTKPLNLSLLDGVDALVIAGNGSESSNDDLYYKTDLMALLRSAYDRGLPTLAVCYGAQFSALEFGGDVQRVKEMSEVGTYPIHLTEAAAEDVIFKELDTTFNGQMGHNDSITRLPDGAVRLAYSDRVPNQAFRFLGKPYYAVQFHPELDADEMRARLHYYKDHYAHSPEEYQGMLDRIQSSTDASALLKLFIDRIVIPTIGQV</sequence>
<reference evidence="2 3" key="1">
    <citation type="submission" date="2017-09" db="EMBL/GenBank/DDBJ databases">
        <title>Depth-based differentiation of microbial function through sediment-hosted aquifers and enrichment of novel symbionts in the deep terrestrial subsurface.</title>
        <authorList>
            <person name="Probst A.J."/>
            <person name="Ladd B."/>
            <person name="Jarett J.K."/>
            <person name="Geller-Mcgrath D.E."/>
            <person name="Sieber C.M."/>
            <person name="Emerson J.B."/>
            <person name="Anantharaman K."/>
            <person name="Thomas B.C."/>
            <person name="Malmstrom R."/>
            <person name="Stieglmeier M."/>
            <person name="Klingl A."/>
            <person name="Woyke T."/>
            <person name="Ryan C.M."/>
            <person name="Banfield J.F."/>
        </authorList>
    </citation>
    <scope>NUCLEOTIDE SEQUENCE [LARGE SCALE GENOMIC DNA]</scope>
    <source>
        <strain evidence="2">CG15_BIG_FIL_POST_REV_8_21_14_020_45_12</strain>
    </source>
</reference>
<gene>
    <name evidence="2" type="ORF">COW24_05305</name>
</gene>
<dbReference type="AlphaFoldDB" id="A0A2M7H2H4"/>
<accession>A0A2M7H2H4</accession>
<organism evidence="2 3">
    <name type="scientific">Candidatus Kerfeldbacteria bacterium CG15_BIG_FIL_POST_REV_8_21_14_020_45_12</name>
    <dbReference type="NCBI Taxonomy" id="2014247"/>
    <lineage>
        <taxon>Bacteria</taxon>
        <taxon>Candidatus Kerfeldiibacteriota</taxon>
    </lineage>
</organism>
<dbReference type="InterPro" id="IPR044992">
    <property type="entry name" value="ChyE-like"/>
</dbReference>
<dbReference type="InterPro" id="IPR017926">
    <property type="entry name" value="GATASE"/>
</dbReference>
<evidence type="ECO:0000313" key="3">
    <source>
        <dbReference type="Proteomes" id="UP000230292"/>
    </source>
</evidence>
<dbReference type="EMBL" id="PFGC01000053">
    <property type="protein sequence ID" value="PIW36442.1"/>
    <property type="molecule type" value="Genomic_DNA"/>
</dbReference>
<dbReference type="InterPro" id="IPR029062">
    <property type="entry name" value="Class_I_gatase-like"/>
</dbReference>
<evidence type="ECO:0000259" key="1">
    <source>
        <dbReference type="Pfam" id="PF00117"/>
    </source>
</evidence>
<dbReference type="PROSITE" id="PS51273">
    <property type="entry name" value="GATASE_TYPE_1"/>
    <property type="match status" value="1"/>
</dbReference>
<comment type="caution">
    <text evidence="2">The sequence shown here is derived from an EMBL/GenBank/DDBJ whole genome shotgun (WGS) entry which is preliminary data.</text>
</comment>
<keyword evidence="2" id="KW-0032">Aminotransferase</keyword>
<proteinExistence type="predicted"/>
<dbReference type="Gene3D" id="3.40.50.880">
    <property type="match status" value="1"/>
</dbReference>
<protein>
    <submittedName>
        <fullName evidence="2">Aminotransferase</fullName>
    </submittedName>
</protein>
<dbReference type="CDD" id="cd01741">
    <property type="entry name" value="GATase1_1"/>
    <property type="match status" value="1"/>
</dbReference>
<dbReference type="PANTHER" id="PTHR42695:SF5">
    <property type="entry name" value="GLUTAMINE AMIDOTRANSFERASE YLR126C-RELATED"/>
    <property type="match status" value="1"/>
</dbReference>
<feature type="domain" description="Glutamine amidotransferase" evidence="1">
    <location>
        <begin position="59"/>
        <end position="204"/>
    </location>
</feature>
<dbReference type="GO" id="GO:0005829">
    <property type="term" value="C:cytosol"/>
    <property type="evidence" value="ECO:0007669"/>
    <property type="project" value="TreeGrafter"/>
</dbReference>
<name>A0A2M7H2H4_9BACT</name>
<evidence type="ECO:0000313" key="2">
    <source>
        <dbReference type="EMBL" id="PIW36442.1"/>
    </source>
</evidence>
<dbReference type="GO" id="GO:0008483">
    <property type="term" value="F:transaminase activity"/>
    <property type="evidence" value="ECO:0007669"/>
    <property type="project" value="UniProtKB-KW"/>
</dbReference>
<dbReference type="SUPFAM" id="SSF52317">
    <property type="entry name" value="Class I glutamine amidotransferase-like"/>
    <property type="match status" value="1"/>
</dbReference>
<dbReference type="Proteomes" id="UP000230292">
    <property type="component" value="Unassembled WGS sequence"/>
</dbReference>